<evidence type="ECO:0000313" key="1">
    <source>
        <dbReference type="EMBL" id="KAG7527165.1"/>
    </source>
</evidence>
<dbReference type="Proteomes" id="UP000812966">
    <property type="component" value="Unassembled WGS sequence"/>
</dbReference>
<evidence type="ECO:0000313" key="2">
    <source>
        <dbReference type="Proteomes" id="UP000812966"/>
    </source>
</evidence>
<sequence length="48" mass="5550">MVKKLASHEWKRFGEGGRVRCFAHVLNLVVGVSRFESIFFRRLTGLDV</sequence>
<reference evidence="1" key="1">
    <citation type="submission" date="2020-04" db="EMBL/GenBank/DDBJ databases">
        <title>Analysis of mating type loci in Filobasidium floriforme.</title>
        <authorList>
            <person name="Nowrousian M."/>
        </authorList>
    </citation>
    <scope>NUCLEOTIDE SEQUENCE</scope>
    <source>
        <strain evidence="1">CBS 6242</strain>
    </source>
</reference>
<accession>A0A8K0JDR4</accession>
<proteinExistence type="predicted"/>
<comment type="caution">
    <text evidence="1">The sequence shown here is derived from an EMBL/GenBank/DDBJ whole genome shotgun (WGS) entry which is preliminary data.</text>
</comment>
<dbReference type="AlphaFoldDB" id="A0A8K0JDR4"/>
<organism evidence="1 2">
    <name type="scientific">Filobasidium floriforme</name>
    <dbReference type="NCBI Taxonomy" id="5210"/>
    <lineage>
        <taxon>Eukaryota</taxon>
        <taxon>Fungi</taxon>
        <taxon>Dikarya</taxon>
        <taxon>Basidiomycota</taxon>
        <taxon>Agaricomycotina</taxon>
        <taxon>Tremellomycetes</taxon>
        <taxon>Filobasidiales</taxon>
        <taxon>Filobasidiaceae</taxon>
        <taxon>Filobasidium</taxon>
    </lineage>
</organism>
<keyword evidence="2" id="KW-1185">Reference proteome</keyword>
<protein>
    <submittedName>
        <fullName evidence="1">Uncharacterized protein</fullName>
    </submittedName>
</protein>
<dbReference type="EMBL" id="JABELV010000528">
    <property type="protein sequence ID" value="KAG7527165.1"/>
    <property type="molecule type" value="Genomic_DNA"/>
</dbReference>
<name>A0A8K0JDR4_9TREE</name>
<gene>
    <name evidence="1" type="ORF">FFLO_07207</name>
</gene>